<dbReference type="STRING" id="1336232.GCA_000518825_00871"/>
<evidence type="ECO:0000256" key="7">
    <source>
        <dbReference type="RuleBase" id="RU000492"/>
    </source>
</evidence>
<dbReference type="InterPro" id="IPR014001">
    <property type="entry name" value="Helicase_ATP-bd"/>
</dbReference>
<evidence type="ECO:0000259" key="10">
    <source>
        <dbReference type="PROSITE" id="PS51194"/>
    </source>
</evidence>
<dbReference type="Gene3D" id="3.40.50.300">
    <property type="entry name" value="P-loop containing nucleotide triphosphate hydrolases"/>
    <property type="match status" value="2"/>
</dbReference>
<dbReference type="InterPro" id="IPR011545">
    <property type="entry name" value="DEAD/DEAH_box_helicase_dom"/>
</dbReference>
<evidence type="ECO:0000259" key="11">
    <source>
        <dbReference type="PROSITE" id="PS51195"/>
    </source>
</evidence>
<dbReference type="GO" id="GO:0005524">
    <property type="term" value="F:ATP binding"/>
    <property type="evidence" value="ECO:0007669"/>
    <property type="project" value="UniProtKB-KW"/>
</dbReference>
<dbReference type="InterPro" id="IPR014014">
    <property type="entry name" value="RNA_helicase_DEAD_Q_motif"/>
</dbReference>
<feature type="region of interest" description="Disordered" evidence="8">
    <location>
        <begin position="376"/>
        <end position="438"/>
    </location>
</feature>
<dbReference type="SMART" id="SM00487">
    <property type="entry name" value="DEXDc"/>
    <property type="match status" value="1"/>
</dbReference>
<evidence type="ECO:0000256" key="2">
    <source>
        <dbReference type="ARBA" id="ARBA00022801"/>
    </source>
</evidence>
<protein>
    <recommendedName>
        <fullName evidence="14">ATP-dependent helicase</fullName>
    </recommendedName>
</protein>
<evidence type="ECO:0000256" key="6">
    <source>
        <dbReference type="PROSITE-ProRule" id="PRU00552"/>
    </source>
</evidence>
<comment type="similarity">
    <text evidence="5 7">Belongs to the DEAD box helicase family.</text>
</comment>
<dbReference type="InterPro" id="IPR001650">
    <property type="entry name" value="Helicase_C-like"/>
</dbReference>
<gene>
    <name evidence="12" type="ORF">CK556_02990</name>
</gene>
<evidence type="ECO:0000256" key="5">
    <source>
        <dbReference type="ARBA" id="ARBA00038437"/>
    </source>
</evidence>
<evidence type="ECO:0000256" key="4">
    <source>
        <dbReference type="ARBA" id="ARBA00022840"/>
    </source>
</evidence>
<dbReference type="InterPro" id="IPR050079">
    <property type="entry name" value="DEAD_box_RNA_helicase"/>
</dbReference>
<feature type="domain" description="DEAD-box RNA helicase Q" evidence="11">
    <location>
        <begin position="1"/>
        <end position="29"/>
    </location>
</feature>
<feature type="region of interest" description="Disordered" evidence="8">
    <location>
        <begin position="463"/>
        <end position="620"/>
    </location>
</feature>
<dbReference type="GO" id="GO:0005829">
    <property type="term" value="C:cytosol"/>
    <property type="evidence" value="ECO:0007669"/>
    <property type="project" value="TreeGrafter"/>
</dbReference>
<keyword evidence="4 7" id="KW-0067">ATP-binding</keyword>
<organism evidence="12 13">
    <name type="scientific">Mesoplasma chauliocola</name>
    <dbReference type="NCBI Taxonomy" id="216427"/>
    <lineage>
        <taxon>Bacteria</taxon>
        <taxon>Bacillati</taxon>
        <taxon>Mycoplasmatota</taxon>
        <taxon>Mollicutes</taxon>
        <taxon>Entomoplasmatales</taxon>
        <taxon>Entomoplasmataceae</taxon>
        <taxon>Mesoplasma</taxon>
    </lineage>
</organism>
<dbReference type="PROSITE" id="PS00039">
    <property type="entry name" value="DEAD_ATP_HELICASE"/>
    <property type="match status" value="1"/>
</dbReference>
<proteinExistence type="inferred from homology"/>
<dbReference type="CDD" id="cd18787">
    <property type="entry name" value="SF2_C_DEAD"/>
    <property type="match status" value="1"/>
</dbReference>
<dbReference type="GO" id="GO:0003724">
    <property type="term" value="F:RNA helicase activity"/>
    <property type="evidence" value="ECO:0007669"/>
    <property type="project" value="InterPro"/>
</dbReference>
<feature type="compositionally biased region" description="Basic and acidic residues" evidence="8">
    <location>
        <begin position="487"/>
        <end position="520"/>
    </location>
</feature>
<dbReference type="AlphaFoldDB" id="A0A249SNP7"/>
<dbReference type="RefSeq" id="WP_051412747.1">
    <property type="nucleotide sequence ID" value="NZ_CP023173.1"/>
</dbReference>
<feature type="domain" description="Helicase ATP-binding" evidence="9">
    <location>
        <begin position="32"/>
        <end position="202"/>
    </location>
</feature>
<evidence type="ECO:0008006" key="14">
    <source>
        <dbReference type="Google" id="ProtNLM"/>
    </source>
</evidence>
<reference evidence="12 13" key="1">
    <citation type="submission" date="2017-08" db="EMBL/GenBank/DDBJ databases">
        <title>Complete Genome Sequence of Mesoplasma chauliocola.</title>
        <authorList>
            <person name="Knight T.F.Jr."/>
            <person name="Citino T."/>
        </authorList>
    </citation>
    <scope>NUCLEOTIDE SEQUENCE [LARGE SCALE GENOMIC DNA]</scope>
    <source>
        <strain evidence="12 13">CHPA-2</strain>
    </source>
</reference>
<dbReference type="PANTHER" id="PTHR47959">
    <property type="entry name" value="ATP-DEPENDENT RNA HELICASE RHLE-RELATED"/>
    <property type="match status" value="1"/>
</dbReference>
<evidence type="ECO:0000313" key="13">
    <source>
        <dbReference type="Proteomes" id="UP000232229"/>
    </source>
</evidence>
<dbReference type="Proteomes" id="UP000232229">
    <property type="component" value="Chromosome"/>
</dbReference>
<feature type="compositionally biased region" description="Low complexity" evidence="8">
    <location>
        <begin position="606"/>
        <end position="620"/>
    </location>
</feature>
<dbReference type="SUPFAM" id="SSF52540">
    <property type="entry name" value="P-loop containing nucleoside triphosphate hydrolases"/>
    <property type="match status" value="1"/>
</dbReference>
<dbReference type="EMBL" id="CP023173">
    <property type="protein sequence ID" value="ASZ09294.1"/>
    <property type="molecule type" value="Genomic_DNA"/>
</dbReference>
<dbReference type="SMART" id="SM00490">
    <property type="entry name" value="HELICc"/>
    <property type="match status" value="1"/>
</dbReference>
<evidence type="ECO:0000313" key="12">
    <source>
        <dbReference type="EMBL" id="ASZ09294.1"/>
    </source>
</evidence>
<dbReference type="PROSITE" id="PS51195">
    <property type="entry name" value="Q_MOTIF"/>
    <property type="match status" value="1"/>
</dbReference>
<feature type="compositionally biased region" description="Basic and acidic residues" evidence="8">
    <location>
        <begin position="385"/>
        <end position="424"/>
    </location>
</feature>
<dbReference type="Pfam" id="PF00271">
    <property type="entry name" value="Helicase_C"/>
    <property type="match status" value="1"/>
</dbReference>
<keyword evidence="2 7" id="KW-0378">Hydrolase</keyword>
<feature type="short sequence motif" description="Q motif" evidence="6">
    <location>
        <begin position="1"/>
        <end position="29"/>
    </location>
</feature>
<dbReference type="InterPro" id="IPR000629">
    <property type="entry name" value="RNA-helicase_DEAD-box_CS"/>
</dbReference>
<dbReference type="GO" id="GO:0003676">
    <property type="term" value="F:nucleic acid binding"/>
    <property type="evidence" value="ECO:0007669"/>
    <property type="project" value="InterPro"/>
</dbReference>
<evidence type="ECO:0000256" key="3">
    <source>
        <dbReference type="ARBA" id="ARBA00022806"/>
    </source>
</evidence>
<feature type="domain" description="Helicase C-terminal" evidence="10">
    <location>
        <begin position="225"/>
        <end position="375"/>
    </location>
</feature>
<dbReference type="CDD" id="cd00268">
    <property type="entry name" value="DEADc"/>
    <property type="match status" value="1"/>
</dbReference>
<accession>A0A249SNP7</accession>
<dbReference type="InterPro" id="IPR044742">
    <property type="entry name" value="DEAD/DEAH_RhlB"/>
</dbReference>
<keyword evidence="3 7" id="KW-0347">Helicase</keyword>
<name>A0A249SNP7_9MOLU</name>
<dbReference type="GO" id="GO:0016787">
    <property type="term" value="F:hydrolase activity"/>
    <property type="evidence" value="ECO:0007669"/>
    <property type="project" value="UniProtKB-KW"/>
</dbReference>
<feature type="compositionally biased region" description="Basic and acidic residues" evidence="8">
    <location>
        <begin position="527"/>
        <end position="588"/>
    </location>
</feature>
<sequence>MTFKELQLNSKILTALEKANFNEATEIQARAIPLFLESKNIFGKSSTGTGKTASFVLPILQNIDPNKRKVQAIIMAPTRELAMQIVTQIRLFGSRIENIVIAPLIGGADMRDQIKRLRDSQIVVGTPGRVNDHLNRKTLKLDEVQTIILDEADEMLKMGFKNEIDALFEKISPNVQVGLFSATTSPKVMQIANDYMKDYEIIEIQNQVEVNANITNTFIFTKGYSKDELLIKVFEKHKPKRAIIFSNTKNHTDKIADDLKDAGIKAIVINGDKRQSQRSRAIAKFRNSEIDVLVATDVVARGIDINGVDFVINYDVSMEDEHFIHRIGRTGRNNTKGDSITFVQSQNVLRQIKGIEKEFNLTIDEMLISEYGELEKQAGRANSGRNERARGDRRDSGRQREDKRNAGHNDRRGSNRGERKRTSERLNTSRNNWSSQSWEERILNLSPEEKEIAKKALSLVDDYPGEFSNSVSARENSGGRDRKKSGRQRDDRRNSGNNDRRDSNRGVKRDSGPRDRRESNKNLSNKYEGKRHSSWDVKTDYSKQDSDRWERVTGKEKHPELSDRRTNKSSGRRDDKKNDKRSSGRGEWTHSGPKQNKGSGTRGRRNSSSNSSGKNSRSKW</sequence>
<evidence type="ECO:0000256" key="1">
    <source>
        <dbReference type="ARBA" id="ARBA00022741"/>
    </source>
</evidence>
<feature type="compositionally biased region" description="Polar residues" evidence="8">
    <location>
        <begin position="425"/>
        <end position="437"/>
    </location>
</feature>
<dbReference type="PROSITE" id="PS51194">
    <property type="entry name" value="HELICASE_CTER"/>
    <property type="match status" value="1"/>
</dbReference>
<dbReference type="PANTHER" id="PTHR47959:SF1">
    <property type="entry name" value="ATP-DEPENDENT RNA HELICASE DBPA"/>
    <property type="match status" value="1"/>
</dbReference>
<dbReference type="KEGG" id="mchc:CK556_02990"/>
<dbReference type="PROSITE" id="PS51192">
    <property type="entry name" value="HELICASE_ATP_BIND_1"/>
    <property type="match status" value="1"/>
</dbReference>
<dbReference type="Pfam" id="PF00270">
    <property type="entry name" value="DEAD"/>
    <property type="match status" value="1"/>
</dbReference>
<evidence type="ECO:0000256" key="8">
    <source>
        <dbReference type="SAM" id="MobiDB-lite"/>
    </source>
</evidence>
<evidence type="ECO:0000259" key="9">
    <source>
        <dbReference type="PROSITE" id="PS51192"/>
    </source>
</evidence>
<keyword evidence="13" id="KW-1185">Reference proteome</keyword>
<dbReference type="InterPro" id="IPR027417">
    <property type="entry name" value="P-loop_NTPase"/>
</dbReference>
<keyword evidence="1 7" id="KW-0547">Nucleotide-binding</keyword>